<accession>A0ABD3HYR4</accession>
<reference evidence="1 2" key="1">
    <citation type="submission" date="2024-09" db="EMBL/GenBank/DDBJ databases">
        <title>Chromosome-scale assembly of Riccia sorocarpa.</title>
        <authorList>
            <person name="Paukszto L."/>
        </authorList>
    </citation>
    <scope>NUCLEOTIDE SEQUENCE [LARGE SCALE GENOMIC DNA]</scope>
    <source>
        <strain evidence="1">LP-2024</strain>
        <tissue evidence="1">Aerial parts of the thallus</tissue>
    </source>
</reference>
<evidence type="ECO:0000313" key="1">
    <source>
        <dbReference type="EMBL" id="KAL3695934.1"/>
    </source>
</evidence>
<evidence type="ECO:0000313" key="2">
    <source>
        <dbReference type="Proteomes" id="UP001633002"/>
    </source>
</evidence>
<comment type="caution">
    <text evidence="1">The sequence shown here is derived from an EMBL/GenBank/DDBJ whole genome shotgun (WGS) entry which is preliminary data.</text>
</comment>
<dbReference type="AlphaFoldDB" id="A0ABD3HYR4"/>
<dbReference type="Proteomes" id="UP001633002">
    <property type="component" value="Unassembled WGS sequence"/>
</dbReference>
<keyword evidence="2" id="KW-1185">Reference proteome</keyword>
<dbReference type="EMBL" id="JBJQOH010000002">
    <property type="protein sequence ID" value="KAL3695934.1"/>
    <property type="molecule type" value="Genomic_DNA"/>
</dbReference>
<name>A0ABD3HYR4_9MARC</name>
<gene>
    <name evidence="1" type="ORF">R1sor_010010</name>
</gene>
<proteinExistence type="predicted"/>
<protein>
    <submittedName>
        <fullName evidence="1">Uncharacterized protein</fullName>
    </submittedName>
</protein>
<sequence>MLLERVDANRARFWRGLLCTVDPWKIPILNDILRARRRLRLRILEAKGRGDGKYWYRACAFPLRDRGSEGERLCCRRLPAREGTPNRGHVCGSAGEFLQWHFYVKLGDDSVSGYELDEIPECVVFQAGEAFMGCRPDALLQLQPEEATSLLCGRLRGQWLIGLEVLQGTSGLELKVISCERPQEASAGCVLNDAALLPNCLLIEPSGSEEVASIFSGLGLEQRVPSLGDVEIFGLFLEWSVCLPIGGSSYTL</sequence>
<organism evidence="1 2">
    <name type="scientific">Riccia sorocarpa</name>
    <dbReference type="NCBI Taxonomy" id="122646"/>
    <lineage>
        <taxon>Eukaryota</taxon>
        <taxon>Viridiplantae</taxon>
        <taxon>Streptophyta</taxon>
        <taxon>Embryophyta</taxon>
        <taxon>Marchantiophyta</taxon>
        <taxon>Marchantiopsida</taxon>
        <taxon>Marchantiidae</taxon>
        <taxon>Marchantiales</taxon>
        <taxon>Ricciaceae</taxon>
        <taxon>Riccia</taxon>
    </lineage>
</organism>